<dbReference type="EMBL" id="FOJG01000001">
    <property type="protein sequence ID" value="SEW38824.1"/>
    <property type="molecule type" value="Genomic_DNA"/>
</dbReference>
<gene>
    <name evidence="1" type="ORF">SAMN04488122_2664</name>
</gene>
<dbReference type="STRING" id="29529.SAMN04488122_2664"/>
<protein>
    <submittedName>
        <fullName evidence="1">Uncharacterized protein</fullName>
    </submittedName>
</protein>
<dbReference type="RefSeq" id="WP_089895404.1">
    <property type="nucleotide sequence ID" value="NZ_FOJG01000001.1"/>
</dbReference>
<sequence>MSKFKDVVVTLSKKHPQTAEPVQAGHTFVIGVLGKKTAFYEIATEQLNNLHNDDLQKALFQLLHPQTPHQ</sequence>
<evidence type="ECO:0000313" key="2">
    <source>
        <dbReference type="Proteomes" id="UP000199310"/>
    </source>
</evidence>
<proteinExistence type="predicted"/>
<dbReference type="Proteomes" id="UP000199310">
    <property type="component" value="Unassembled WGS sequence"/>
</dbReference>
<reference evidence="2" key="1">
    <citation type="submission" date="2016-10" db="EMBL/GenBank/DDBJ databases">
        <authorList>
            <person name="Varghese N."/>
            <person name="Submissions S."/>
        </authorList>
    </citation>
    <scope>NUCLEOTIDE SEQUENCE [LARGE SCALE GENOMIC DNA]</scope>
    <source>
        <strain evidence="2">DSM 3695</strain>
    </source>
</reference>
<keyword evidence="2" id="KW-1185">Reference proteome</keyword>
<organism evidence="1 2">
    <name type="scientific">Chitinophaga arvensicola</name>
    <dbReference type="NCBI Taxonomy" id="29529"/>
    <lineage>
        <taxon>Bacteria</taxon>
        <taxon>Pseudomonadati</taxon>
        <taxon>Bacteroidota</taxon>
        <taxon>Chitinophagia</taxon>
        <taxon>Chitinophagales</taxon>
        <taxon>Chitinophagaceae</taxon>
        <taxon>Chitinophaga</taxon>
    </lineage>
</organism>
<accession>A0A1I0RD86</accession>
<dbReference type="AlphaFoldDB" id="A0A1I0RD86"/>
<evidence type="ECO:0000313" key="1">
    <source>
        <dbReference type="EMBL" id="SEW38824.1"/>
    </source>
</evidence>
<name>A0A1I0RD86_9BACT</name>
<dbReference type="OrthoDB" id="676706at2"/>